<feature type="compositionally biased region" description="Polar residues" evidence="1">
    <location>
        <begin position="12"/>
        <end position="30"/>
    </location>
</feature>
<keyword evidence="3" id="KW-1185">Reference proteome</keyword>
<dbReference type="Gene3D" id="1.10.246.140">
    <property type="match status" value="1"/>
</dbReference>
<proteinExistence type="predicted"/>
<dbReference type="PANTHER" id="PTHR12514">
    <property type="entry name" value="ENHANCER OF YELLOW 2 TRANSCRIPTION FACTOR"/>
    <property type="match status" value="1"/>
</dbReference>
<accession>A0A9Q0RST6</accession>
<dbReference type="Pfam" id="PF10163">
    <property type="entry name" value="EnY2"/>
    <property type="match status" value="1"/>
</dbReference>
<dbReference type="GO" id="GO:0003713">
    <property type="term" value="F:transcription coactivator activity"/>
    <property type="evidence" value="ECO:0007669"/>
    <property type="project" value="InterPro"/>
</dbReference>
<sequence length="110" mass="12752">MEMRFNGFGGAENTSNKPIGIQKSSQQQKPNIDPEFRQKLIQTLKQRLVESGWKAKVGNKCEEIIQQYGVENIDLNMLIDNVTPFARHAIPDDIKRELLFQIQEYLEDNM</sequence>
<dbReference type="GO" id="GO:0000124">
    <property type="term" value="C:SAGA complex"/>
    <property type="evidence" value="ECO:0007669"/>
    <property type="project" value="InterPro"/>
</dbReference>
<dbReference type="OMA" id="FIYETHC"/>
<protein>
    <recommendedName>
        <fullName evidence="4">Transcription and mRNA export factor ENY2</fullName>
    </recommendedName>
</protein>
<evidence type="ECO:0000313" key="3">
    <source>
        <dbReference type="Proteomes" id="UP001142055"/>
    </source>
</evidence>
<dbReference type="EMBL" id="JAPWDV010000001">
    <property type="protein sequence ID" value="KAJ6224636.1"/>
    <property type="molecule type" value="Genomic_DNA"/>
</dbReference>
<dbReference type="InterPro" id="IPR038212">
    <property type="entry name" value="TF_EnY2_sf"/>
</dbReference>
<dbReference type="Proteomes" id="UP001142055">
    <property type="component" value="Chromosome 1"/>
</dbReference>
<comment type="caution">
    <text evidence="2">The sequence shown here is derived from an EMBL/GenBank/DDBJ whole genome shotgun (WGS) entry which is preliminary data.</text>
</comment>
<dbReference type="GO" id="GO:0006406">
    <property type="term" value="P:mRNA export from nucleus"/>
    <property type="evidence" value="ECO:0007669"/>
    <property type="project" value="InterPro"/>
</dbReference>
<dbReference type="GO" id="GO:0005643">
    <property type="term" value="C:nuclear pore"/>
    <property type="evidence" value="ECO:0007669"/>
    <property type="project" value="InterPro"/>
</dbReference>
<feature type="region of interest" description="Disordered" evidence="1">
    <location>
        <begin position="1"/>
        <end position="34"/>
    </location>
</feature>
<gene>
    <name evidence="2" type="ORF">RDWZM_003181</name>
</gene>
<name>A0A9Q0RST6_BLOTA</name>
<dbReference type="InterPro" id="IPR018783">
    <property type="entry name" value="TF_ENY2"/>
</dbReference>
<evidence type="ECO:0008006" key="4">
    <source>
        <dbReference type="Google" id="ProtNLM"/>
    </source>
</evidence>
<organism evidence="2 3">
    <name type="scientific">Blomia tropicalis</name>
    <name type="common">Mite</name>
    <dbReference type="NCBI Taxonomy" id="40697"/>
    <lineage>
        <taxon>Eukaryota</taxon>
        <taxon>Metazoa</taxon>
        <taxon>Ecdysozoa</taxon>
        <taxon>Arthropoda</taxon>
        <taxon>Chelicerata</taxon>
        <taxon>Arachnida</taxon>
        <taxon>Acari</taxon>
        <taxon>Acariformes</taxon>
        <taxon>Sarcoptiformes</taxon>
        <taxon>Astigmata</taxon>
        <taxon>Glycyphagoidea</taxon>
        <taxon>Echimyopodidae</taxon>
        <taxon>Blomia</taxon>
    </lineage>
</organism>
<dbReference type="OrthoDB" id="6221744at2759"/>
<dbReference type="AlphaFoldDB" id="A0A9Q0RST6"/>
<evidence type="ECO:0000313" key="2">
    <source>
        <dbReference type="EMBL" id="KAJ6224636.1"/>
    </source>
</evidence>
<evidence type="ECO:0000256" key="1">
    <source>
        <dbReference type="SAM" id="MobiDB-lite"/>
    </source>
</evidence>
<reference evidence="2" key="1">
    <citation type="submission" date="2022-12" db="EMBL/GenBank/DDBJ databases">
        <title>Genome assemblies of Blomia tropicalis.</title>
        <authorList>
            <person name="Cui Y."/>
        </authorList>
    </citation>
    <scope>NUCLEOTIDE SEQUENCE</scope>
    <source>
        <tissue evidence="2">Adult mites</tissue>
    </source>
</reference>